<evidence type="ECO:0000256" key="1">
    <source>
        <dbReference type="ARBA" id="ARBA00022801"/>
    </source>
</evidence>
<dbReference type="SUPFAM" id="SSF52540">
    <property type="entry name" value="P-loop containing nucleoside triphosphate hydrolases"/>
    <property type="match status" value="1"/>
</dbReference>
<accession>A0AAD5QK66</accession>
<dbReference type="InterPro" id="IPR027417">
    <property type="entry name" value="P-loop_NTPase"/>
</dbReference>
<dbReference type="AlphaFoldDB" id="A0AAD5QK66"/>
<reference evidence="4" key="1">
    <citation type="submission" date="2021-06" db="EMBL/GenBank/DDBJ databases">
        <title>Parelaphostrongylus tenuis whole genome reference sequence.</title>
        <authorList>
            <person name="Garwood T.J."/>
            <person name="Larsen P.A."/>
            <person name="Fountain-Jones N.M."/>
            <person name="Garbe J.R."/>
            <person name="Macchietto M.G."/>
            <person name="Kania S.A."/>
            <person name="Gerhold R.W."/>
            <person name="Richards J.E."/>
            <person name="Wolf T.M."/>
        </authorList>
    </citation>
    <scope>NUCLEOTIDE SEQUENCE</scope>
    <source>
        <strain evidence="4">MNPRO001-30</strain>
        <tissue evidence="4">Meninges</tissue>
    </source>
</reference>
<keyword evidence="5" id="KW-1185">Reference proteome</keyword>
<feature type="region of interest" description="Disordered" evidence="3">
    <location>
        <begin position="99"/>
        <end position="128"/>
    </location>
</feature>
<dbReference type="EMBL" id="JAHQIW010001160">
    <property type="protein sequence ID" value="KAJ1351625.1"/>
    <property type="molecule type" value="Genomic_DNA"/>
</dbReference>
<dbReference type="Proteomes" id="UP001196413">
    <property type="component" value="Unassembled WGS sequence"/>
</dbReference>
<dbReference type="GO" id="GO:0003723">
    <property type="term" value="F:RNA binding"/>
    <property type="evidence" value="ECO:0007669"/>
    <property type="project" value="TreeGrafter"/>
</dbReference>
<comment type="caution">
    <text evidence="4">The sequence shown here is derived from an EMBL/GenBank/DDBJ whole genome shotgun (WGS) entry which is preliminary data.</text>
</comment>
<sequence>MVWTLTICDTPCGHVFSVIDVYNFQAVLVVIFLFDCMTLICLRVKHIYGGAATESIEPGMDLDRVLRELPQTSATFCCALSKRVSPLWTGNDGRKNGNIKRVRIEEEEESRKRGRSEEEGRGDRNADQEKLETRRRFISNYFDRFIRNGGESGDHFDLKRLRRDDYGIPQDISKRYFVFAQKEFQDQPAHLSHISPWLIRHFEYAVQLSLDFSNDLKFKKMKDLRKSQRELPIAERKREILQLLENNQVLIIAGDTGCGKSTQVPQYLLQNGYTGIACTQPRRIACTSLARRVAYETLNACGSEVAYQIK</sequence>
<dbReference type="GO" id="GO:0004386">
    <property type="term" value="F:helicase activity"/>
    <property type="evidence" value="ECO:0007669"/>
    <property type="project" value="UniProtKB-KW"/>
</dbReference>
<keyword evidence="2" id="KW-0547">Nucleotide-binding</keyword>
<name>A0AAD5QK66_PARTN</name>
<keyword evidence="2" id="KW-0067">ATP-binding</keyword>
<keyword evidence="1" id="KW-0378">Hydrolase</keyword>
<dbReference type="Gene3D" id="3.40.50.300">
    <property type="entry name" value="P-loop containing nucleotide triphosphate hydrolases"/>
    <property type="match status" value="1"/>
</dbReference>
<evidence type="ECO:0000313" key="5">
    <source>
        <dbReference type="Proteomes" id="UP001196413"/>
    </source>
</evidence>
<dbReference type="PANTHER" id="PTHR18934:SF221">
    <property type="entry name" value="ATP-DEPENDENT RNA HELICASE DHX34-RELATED"/>
    <property type="match status" value="1"/>
</dbReference>
<keyword evidence="2" id="KW-0347">Helicase</keyword>
<organism evidence="4 5">
    <name type="scientific">Parelaphostrongylus tenuis</name>
    <name type="common">Meningeal worm</name>
    <dbReference type="NCBI Taxonomy" id="148309"/>
    <lineage>
        <taxon>Eukaryota</taxon>
        <taxon>Metazoa</taxon>
        <taxon>Ecdysozoa</taxon>
        <taxon>Nematoda</taxon>
        <taxon>Chromadorea</taxon>
        <taxon>Rhabditida</taxon>
        <taxon>Rhabditina</taxon>
        <taxon>Rhabditomorpha</taxon>
        <taxon>Strongyloidea</taxon>
        <taxon>Metastrongylidae</taxon>
        <taxon>Parelaphostrongylus</taxon>
    </lineage>
</organism>
<evidence type="ECO:0000256" key="2">
    <source>
        <dbReference type="ARBA" id="ARBA00022806"/>
    </source>
</evidence>
<protein>
    <submittedName>
        <fullName evidence="4">Helicase associated domain (HA2)</fullName>
    </submittedName>
</protein>
<evidence type="ECO:0000256" key="3">
    <source>
        <dbReference type="SAM" id="MobiDB-lite"/>
    </source>
</evidence>
<dbReference type="GO" id="GO:0016787">
    <property type="term" value="F:hydrolase activity"/>
    <property type="evidence" value="ECO:0007669"/>
    <property type="project" value="UniProtKB-KW"/>
</dbReference>
<proteinExistence type="predicted"/>
<gene>
    <name evidence="4" type="primary">SMGL-2_5</name>
    <name evidence="4" type="ORF">KIN20_007716</name>
</gene>
<evidence type="ECO:0000313" key="4">
    <source>
        <dbReference type="EMBL" id="KAJ1351625.1"/>
    </source>
</evidence>
<dbReference type="PANTHER" id="PTHR18934">
    <property type="entry name" value="ATP-DEPENDENT RNA HELICASE"/>
    <property type="match status" value="1"/>
</dbReference>
<feature type="compositionally biased region" description="Basic and acidic residues" evidence="3">
    <location>
        <begin position="109"/>
        <end position="128"/>
    </location>
</feature>